<evidence type="ECO:0000256" key="14">
    <source>
        <dbReference type="ARBA" id="ARBA00031791"/>
    </source>
</evidence>
<evidence type="ECO:0000256" key="10">
    <source>
        <dbReference type="ARBA" id="ARBA00022843"/>
    </source>
</evidence>
<sequence length="170" mass="18432">MRSLILVLCIHFSVFLFALGEICKSPVVNPSIYTTTDGMVVSEVALITEFSVTCDGSAKDFTLYADVKGNAVPAVKSAGSSKYQVSWTEDSTKISSGDHGIKIYDEEGFAALRKAQRQGEDASGLPSAFSVSVYHQGTYYGPWVQSEFLAAAFSIILWYIAFSARSKLIS</sequence>
<dbReference type="PANTHER" id="PTHR12731:SF1">
    <property type="entry name" value="TRANSLOCON-ASSOCIATED PROTEIN SUBUNIT DELTA"/>
    <property type="match status" value="1"/>
</dbReference>
<dbReference type="OMA" id="GPWVNSE"/>
<evidence type="ECO:0000256" key="11">
    <source>
        <dbReference type="ARBA" id="ARBA00022989"/>
    </source>
</evidence>
<dbReference type="GO" id="GO:0005789">
    <property type="term" value="C:endoplasmic reticulum membrane"/>
    <property type="evidence" value="ECO:0007669"/>
    <property type="project" value="UniProtKB-SubCell"/>
</dbReference>
<comment type="similarity">
    <text evidence="3">Belongs to the TRAP-delta family.</text>
</comment>
<keyword evidence="12" id="KW-0472">Membrane</keyword>
<evidence type="ECO:0000256" key="13">
    <source>
        <dbReference type="ARBA" id="ARBA00023157"/>
    </source>
</evidence>
<keyword evidence="11" id="KW-1133">Transmembrane helix</keyword>
<keyword evidence="7" id="KW-0812">Transmembrane</keyword>
<evidence type="ECO:0000256" key="2">
    <source>
        <dbReference type="ARBA" id="ARBA00004115"/>
    </source>
</evidence>
<accession>A0A087TQH0</accession>
<keyword evidence="17" id="KW-1185">Reference proteome</keyword>
<proteinExistence type="inferred from homology"/>
<reference evidence="16 17" key="1">
    <citation type="submission" date="2013-11" db="EMBL/GenBank/DDBJ databases">
        <title>Genome sequencing of Stegodyphus mimosarum.</title>
        <authorList>
            <person name="Bechsgaard J."/>
        </authorList>
    </citation>
    <scope>NUCLEOTIDE SEQUENCE [LARGE SCALE GENOMIC DNA]</scope>
</reference>
<evidence type="ECO:0000256" key="3">
    <source>
        <dbReference type="ARBA" id="ARBA00009294"/>
    </source>
</evidence>
<evidence type="ECO:0000256" key="4">
    <source>
        <dbReference type="ARBA" id="ARBA00011819"/>
    </source>
</evidence>
<dbReference type="STRING" id="407821.A0A087TQH0"/>
<keyword evidence="10" id="KW-0832">Ubl conjugation</keyword>
<evidence type="ECO:0000256" key="5">
    <source>
        <dbReference type="ARBA" id="ARBA00014387"/>
    </source>
</evidence>
<evidence type="ECO:0000256" key="12">
    <source>
        <dbReference type="ARBA" id="ARBA00023136"/>
    </source>
</evidence>
<comment type="subcellular location">
    <subcellularLocation>
        <location evidence="2">Endoplasmic reticulum membrane</location>
        <topology evidence="2">Single-pass type I membrane protein</topology>
    </subcellularLocation>
</comment>
<dbReference type="OrthoDB" id="10055808at2759"/>
<protein>
    <recommendedName>
        <fullName evidence="5">Translocon-associated protein subunit delta</fullName>
    </recommendedName>
    <alternativeName>
        <fullName evidence="14">Signal sequence receptor subunit delta</fullName>
    </alternativeName>
</protein>
<comment type="subunit">
    <text evidence="4">Heterotetramer of TRAP-alpha, TRAP-beta, TRAP-delta and TRAP-gamma.</text>
</comment>
<dbReference type="Pfam" id="PF05404">
    <property type="entry name" value="TRAP-delta"/>
    <property type="match status" value="1"/>
</dbReference>
<evidence type="ECO:0000256" key="8">
    <source>
        <dbReference type="ARBA" id="ARBA00022729"/>
    </source>
</evidence>
<feature type="signal peptide" evidence="15">
    <location>
        <begin position="1"/>
        <end position="20"/>
    </location>
</feature>
<evidence type="ECO:0000256" key="6">
    <source>
        <dbReference type="ARBA" id="ARBA00022499"/>
    </source>
</evidence>
<organism evidence="16 17">
    <name type="scientific">Stegodyphus mimosarum</name>
    <name type="common">African social velvet spider</name>
    <dbReference type="NCBI Taxonomy" id="407821"/>
    <lineage>
        <taxon>Eukaryota</taxon>
        <taxon>Metazoa</taxon>
        <taxon>Ecdysozoa</taxon>
        <taxon>Arthropoda</taxon>
        <taxon>Chelicerata</taxon>
        <taxon>Arachnida</taxon>
        <taxon>Araneae</taxon>
        <taxon>Araneomorphae</taxon>
        <taxon>Entelegynae</taxon>
        <taxon>Eresoidea</taxon>
        <taxon>Eresidae</taxon>
        <taxon>Stegodyphus</taxon>
    </lineage>
</organism>
<evidence type="ECO:0000256" key="9">
    <source>
        <dbReference type="ARBA" id="ARBA00022824"/>
    </source>
</evidence>
<dbReference type="Proteomes" id="UP000054359">
    <property type="component" value="Unassembled WGS sequence"/>
</dbReference>
<dbReference type="InterPro" id="IPR008855">
    <property type="entry name" value="TRAP-delta"/>
</dbReference>
<dbReference type="AlphaFoldDB" id="A0A087TQH0"/>
<name>A0A087TQH0_STEMI</name>
<keyword evidence="6" id="KW-1017">Isopeptide bond</keyword>
<feature type="non-terminal residue" evidence="16">
    <location>
        <position position="170"/>
    </location>
</feature>
<dbReference type="EMBL" id="KK116296">
    <property type="protein sequence ID" value="KFM67359.1"/>
    <property type="molecule type" value="Genomic_DNA"/>
</dbReference>
<evidence type="ECO:0000313" key="17">
    <source>
        <dbReference type="Proteomes" id="UP000054359"/>
    </source>
</evidence>
<comment type="function">
    <text evidence="1">TRAP proteins are part of a complex whose function is to bind calcium to the ER membrane and thereby regulate the retention of ER resident proteins.</text>
</comment>
<dbReference type="PANTHER" id="PTHR12731">
    <property type="entry name" value="TRANSLOCON-ASSOCIATED PROTEIN, DELTA SUBUNIT"/>
    <property type="match status" value="1"/>
</dbReference>
<keyword evidence="13" id="KW-1015">Disulfide bond</keyword>
<evidence type="ECO:0000256" key="1">
    <source>
        <dbReference type="ARBA" id="ARBA00002838"/>
    </source>
</evidence>
<gene>
    <name evidence="16" type="ORF">X975_26629</name>
</gene>
<evidence type="ECO:0000256" key="15">
    <source>
        <dbReference type="SAM" id="SignalP"/>
    </source>
</evidence>
<evidence type="ECO:0000313" key="16">
    <source>
        <dbReference type="EMBL" id="KFM67359.1"/>
    </source>
</evidence>
<feature type="chain" id="PRO_5001829855" description="Translocon-associated protein subunit delta" evidence="15">
    <location>
        <begin position="21"/>
        <end position="170"/>
    </location>
</feature>
<keyword evidence="9" id="KW-0256">Endoplasmic reticulum</keyword>
<evidence type="ECO:0000256" key="7">
    <source>
        <dbReference type="ARBA" id="ARBA00022692"/>
    </source>
</evidence>
<keyword evidence="8 15" id="KW-0732">Signal</keyword>